<feature type="transmembrane region" description="Helical" evidence="1">
    <location>
        <begin position="45"/>
        <end position="65"/>
    </location>
</feature>
<dbReference type="PANTHER" id="PTHR44843">
    <property type="entry name" value="METHYLTRANSFERASE"/>
    <property type="match status" value="1"/>
</dbReference>
<dbReference type="Pfam" id="PF25276">
    <property type="entry name" value="DUF7870"/>
    <property type="match status" value="2"/>
</dbReference>
<dbReference type="PANTHER" id="PTHR44843:SF13">
    <property type="entry name" value="METHYLTRANSFERASE FKBM DOMAIN-CONTAINING PROTEIN"/>
    <property type="match status" value="1"/>
</dbReference>
<dbReference type="InterPro" id="IPR057192">
    <property type="entry name" value="DUF7870"/>
</dbReference>
<dbReference type="Gene3D" id="3.40.50.150">
    <property type="entry name" value="Vaccinia Virus protein VP39"/>
    <property type="match status" value="2"/>
</dbReference>
<feature type="domain" description="DUF7870" evidence="2">
    <location>
        <begin position="310"/>
        <end position="389"/>
    </location>
</feature>
<sequence>MGFQPSKRKAQYISFSEYSFGAKIKPILMPSMALFTLERNFLGNILVRLVSFIVLVFLARFAYIFTVKGKSCNSGDFCFLPETLTLNIAGSIPNSIDLPDSGTDLRNYYYSIFQDLIADGFLSPNSHSLCIETLTGQDVEALINVGVIDSIGIFHKSSPPLIRYGHGHHQPFDDDTFHFEFAGNGVLDRSSKPVEFAKEVSRTLKPRGIFVIHTISKDDYSLNSLIQLFSSFKLISSIEIDSFATWRPRIRQVIFKKVTQFEPVITHCTKNTCVDFEKLKNYCYTPEYKRELIRKAESLIEKEPLKPWIKLRNVKYLSSMVDISFKKRYIYVDVGARSYSSSIGSWFNKQYPKQNKTFEVYAIEGDREYHDEYRRKGVNLLPYAAWLRNETLFFEIARVQTRKNVEKGRGLGKVQSAQSSLDFLWDSDKIMGFDFAGWLMSLVDEKKDYLVVKMDVEGSEFHLVERLIESGAICLIDELFLKCHYNRWQRCCPSKRSTKYDKTYTQCLKLYSSLRDIGILDDMSEENYTIMLIFVAVMTVVVSPLVKVPYDPSNSLVVLHLTKLTGRASSVLIAHRKCDKPSMNPTQSEIIKSLGRFYDLVIVGIHHVDSPISLQLAKRNNEDGELGVVGGQQTRLWELHDPEESTHLRRINL</sequence>
<keyword evidence="4" id="KW-1185">Reference proteome</keyword>
<dbReference type="InterPro" id="IPR029063">
    <property type="entry name" value="SAM-dependent_MTases_sf"/>
</dbReference>
<comment type="caution">
    <text evidence="3">The sequence shown here is derived from an EMBL/GenBank/DDBJ whole genome shotgun (WGS) entry which is preliminary data.</text>
</comment>
<organism evidence="3 4">
    <name type="scientific">Solanum commersonii</name>
    <name type="common">Commerson's wild potato</name>
    <name type="synonym">Commerson's nightshade</name>
    <dbReference type="NCBI Taxonomy" id="4109"/>
    <lineage>
        <taxon>Eukaryota</taxon>
        <taxon>Viridiplantae</taxon>
        <taxon>Streptophyta</taxon>
        <taxon>Embryophyta</taxon>
        <taxon>Tracheophyta</taxon>
        <taxon>Spermatophyta</taxon>
        <taxon>Magnoliopsida</taxon>
        <taxon>eudicotyledons</taxon>
        <taxon>Gunneridae</taxon>
        <taxon>Pentapetalae</taxon>
        <taxon>asterids</taxon>
        <taxon>lamiids</taxon>
        <taxon>Solanales</taxon>
        <taxon>Solanaceae</taxon>
        <taxon>Solanoideae</taxon>
        <taxon>Solaneae</taxon>
        <taxon>Solanum</taxon>
    </lineage>
</organism>
<gene>
    <name evidence="3" type="ORF">H5410_029820</name>
</gene>
<dbReference type="Proteomes" id="UP000824120">
    <property type="component" value="Chromosome 6"/>
</dbReference>
<evidence type="ECO:0000313" key="4">
    <source>
        <dbReference type="Proteomes" id="UP000824120"/>
    </source>
</evidence>
<dbReference type="EMBL" id="JACXVP010000006">
    <property type="protein sequence ID" value="KAG5598450.1"/>
    <property type="molecule type" value="Genomic_DNA"/>
</dbReference>
<dbReference type="AlphaFoldDB" id="A0A9J5YE00"/>
<reference evidence="3 4" key="1">
    <citation type="submission" date="2020-09" db="EMBL/GenBank/DDBJ databases">
        <title>De no assembly of potato wild relative species, Solanum commersonii.</title>
        <authorList>
            <person name="Cho K."/>
        </authorList>
    </citation>
    <scope>NUCLEOTIDE SEQUENCE [LARGE SCALE GENOMIC DNA]</scope>
    <source>
        <strain evidence="3">LZ3.2</strain>
        <tissue evidence="3">Leaf</tissue>
    </source>
</reference>
<feature type="domain" description="DUF7870" evidence="2">
    <location>
        <begin position="431"/>
        <end position="519"/>
    </location>
</feature>
<evidence type="ECO:0000256" key="1">
    <source>
        <dbReference type="SAM" id="Phobius"/>
    </source>
</evidence>
<keyword evidence="1" id="KW-0812">Transmembrane</keyword>
<name>A0A9J5YE00_SOLCO</name>
<evidence type="ECO:0000259" key="2">
    <source>
        <dbReference type="Pfam" id="PF25276"/>
    </source>
</evidence>
<proteinExistence type="predicted"/>
<protein>
    <recommendedName>
        <fullName evidence="2">DUF7870 domain-containing protein</fullName>
    </recommendedName>
</protein>
<accession>A0A9J5YE00</accession>
<keyword evidence="1" id="KW-0472">Membrane</keyword>
<keyword evidence="1" id="KW-1133">Transmembrane helix</keyword>
<dbReference type="OrthoDB" id="10006218at2759"/>
<dbReference type="SUPFAM" id="SSF53335">
    <property type="entry name" value="S-adenosyl-L-methionine-dependent methyltransferases"/>
    <property type="match status" value="1"/>
</dbReference>
<evidence type="ECO:0000313" key="3">
    <source>
        <dbReference type="EMBL" id="KAG5598450.1"/>
    </source>
</evidence>